<dbReference type="PANTHER" id="PTHR24421">
    <property type="entry name" value="NITRATE/NITRITE SENSOR PROTEIN NARX-RELATED"/>
    <property type="match status" value="1"/>
</dbReference>
<dbReference type="InterPro" id="IPR005467">
    <property type="entry name" value="His_kinase_dom"/>
</dbReference>
<dbReference type="STRING" id="338969.Rfer_1874"/>
<dbReference type="EC" id="2.7.3.-" evidence="6"/>
<protein>
    <submittedName>
        <fullName evidence="6">Histidine kinase</fullName>
        <ecNumber evidence="6">2.7.3.-</ecNumber>
    </submittedName>
</protein>
<evidence type="ECO:0000313" key="6">
    <source>
        <dbReference type="EMBL" id="ABD69600.1"/>
    </source>
</evidence>
<dbReference type="InterPro" id="IPR011712">
    <property type="entry name" value="Sig_transdc_His_kin_sub3_dim/P"/>
</dbReference>
<dbReference type="CDD" id="cd16917">
    <property type="entry name" value="HATPase_UhpB-NarQ-NarX-like"/>
    <property type="match status" value="1"/>
</dbReference>
<dbReference type="SUPFAM" id="SSF55874">
    <property type="entry name" value="ATPase domain of HSP90 chaperone/DNA topoisomerase II/histidine kinase"/>
    <property type="match status" value="1"/>
</dbReference>
<dbReference type="RefSeq" id="WP_011464168.1">
    <property type="nucleotide sequence ID" value="NC_007908.1"/>
</dbReference>
<dbReference type="PANTHER" id="PTHR24421:SF59">
    <property type="entry name" value="OXYGEN SENSOR HISTIDINE KINASE NREB"/>
    <property type="match status" value="1"/>
</dbReference>
<keyword evidence="7" id="KW-1185">Reference proteome</keyword>
<dbReference type="eggNOG" id="COG4585">
    <property type="taxonomic scope" value="Bacteria"/>
</dbReference>
<keyword evidence="4" id="KW-0812">Transmembrane</keyword>
<dbReference type="KEGG" id="rfr:Rfer_1874"/>
<dbReference type="InterPro" id="IPR050482">
    <property type="entry name" value="Sensor_HK_TwoCompSys"/>
</dbReference>
<evidence type="ECO:0000256" key="3">
    <source>
        <dbReference type="ARBA" id="ARBA00023012"/>
    </source>
</evidence>
<organism evidence="6 7">
    <name type="scientific">Albidiferax ferrireducens (strain ATCC BAA-621 / DSM 15236 / T118)</name>
    <name type="common">Rhodoferax ferrireducens</name>
    <dbReference type="NCBI Taxonomy" id="338969"/>
    <lineage>
        <taxon>Bacteria</taxon>
        <taxon>Pseudomonadati</taxon>
        <taxon>Pseudomonadota</taxon>
        <taxon>Betaproteobacteria</taxon>
        <taxon>Burkholderiales</taxon>
        <taxon>Comamonadaceae</taxon>
        <taxon>Rhodoferax</taxon>
    </lineage>
</organism>
<dbReference type="GO" id="GO:0016020">
    <property type="term" value="C:membrane"/>
    <property type="evidence" value="ECO:0007669"/>
    <property type="project" value="InterPro"/>
</dbReference>
<dbReference type="Pfam" id="PF02518">
    <property type="entry name" value="HATPase_c"/>
    <property type="match status" value="1"/>
</dbReference>
<keyword evidence="2 6" id="KW-0418">Kinase</keyword>
<dbReference type="Pfam" id="PF07730">
    <property type="entry name" value="HisKA_3"/>
    <property type="match status" value="1"/>
</dbReference>
<dbReference type="PROSITE" id="PS50109">
    <property type="entry name" value="HIS_KIN"/>
    <property type="match status" value="1"/>
</dbReference>
<evidence type="ECO:0000256" key="1">
    <source>
        <dbReference type="ARBA" id="ARBA00022679"/>
    </source>
</evidence>
<name>Q21XA3_ALBFT</name>
<dbReference type="InterPro" id="IPR036890">
    <property type="entry name" value="HATPase_C_sf"/>
</dbReference>
<reference evidence="7" key="1">
    <citation type="submission" date="2006-02" db="EMBL/GenBank/DDBJ databases">
        <title>Complete sequence of chromosome of Rhodoferax ferrireducens DSM 15236.</title>
        <authorList>
            <person name="Copeland A."/>
            <person name="Lucas S."/>
            <person name="Lapidus A."/>
            <person name="Barry K."/>
            <person name="Detter J.C."/>
            <person name="Glavina del Rio T."/>
            <person name="Hammon N."/>
            <person name="Israni S."/>
            <person name="Pitluck S."/>
            <person name="Brettin T."/>
            <person name="Bruce D."/>
            <person name="Han C."/>
            <person name="Tapia R."/>
            <person name="Gilna P."/>
            <person name="Kiss H."/>
            <person name="Schmutz J."/>
            <person name="Larimer F."/>
            <person name="Land M."/>
            <person name="Kyrpides N."/>
            <person name="Ivanova N."/>
            <person name="Richardson P."/>
        </authorList>
    </citation>
    <scope>NUCLEOTIDE SEQUENCE [LARGE SCALE GENOMIC DNA]</scope>
    <source>
        <strain evidence="7">ATCC BAA-621 / DSM 15236 / T118</strain>
    </source>
</reference>
<keyword evidence="3" id="KW-0902">Two-component regulatory system</keyword>
<dbReference type="Gene3D" id="1.20.5.1930">
    <property type="match status" value="1"/>
</dbReference>
<dbReference type="GO" id="GO:0046983">
    <property type="term" value="F:protein dimerization activity"/>
    <property type="evidence" value="ECO:0007669"/>
    <property type="project" value="InterPro"/>
</dbReference>
<accession>Q21XA3</accession>
<dbReference type="Proteomes" id="UP000008332">
    <property type="component" value="Chromosome"/>
</dbReference>
<feature type="transmembrane region" description="Helical" evidence="4">
    <location>
        <begin position="12"/>
        <end position="36"/>
    </location>
</feature>
<dbReference type="OrthoDB" id="9782588at2"/>
<proteinExistence type="predicted"/>
<dbReference type="EMBL" id="CP000267">
    <property type="protein sequence ID" value="ABD69600.1"/>
    <property type="molecule type" value="Genomic_DNA"/>
</dbReference>
<dbReference type="GO" id="GO:0000155">
    <property type="term" value="F:phosphorelay sensor kinase activity"/>
    <property type="evidence" value="ECO:0007669"/>
    <property type="project" value="InterPro"/>
</dbReference>
<evidence type="ECO:0000313" key="7">
    <source>
        <dbReference type="Proteomes" id="UP000008332"/>
    </source>
</evidence>
<dbReference type="AlphaFoldDB" id="Q21XA3"/>
<evidence type="ECO:0000259" key="5">
    <source>
        <dbReference type="PROSITE" id="PS50109"/>
    </source>
</evidence>
<dbReference type="Gene3D" id="3.30.565.10">
    <property type="entry name" value="Histidine kinase-like ATPase, C-terminal domain"/>
    <property type="match status" value="1"/>
</dbReference>
<dbReference type="InterPro" id="IPR003594">
    <property type="entry name" value="HATPase_dom"/>
</dbReference>
<dbReference type="HOGENOM" id="CLU_000445_20_6_4"/>
<keyword evidence="1 6" id="KW-0808">Transferase</keyword>
<keyword evidence="4" id="KW-0472">Membrane</keyword>
<evidence type="ECO:0000256" key="4">
    <source>
        <dbReference type="SAM" id="Phobius"/>
    </source>
</evidence>
<sequence length="293" mass="32262">MDVLNVAKHGNSVLLLAGVAAVVSMIISLLAIFMYWRQRSVIDKLRQELQRTVQVGRDRLETEVALRTVQLTELTHHLQTAREDERHRLARNLHDDLGALLTSAKLDAARIKSRLADRAPEALELLAHLVSTLNSGIALGRSIIEDLRPSALSNLGLVATLEILTREFAEISGVAVHCELEPVELEVSAELMVYRLVQEAITNITKYARAQNVWVRLATDNGQVEVSVRDDGIGFDTSVQPRSAYGLVGMRFRVEAEGGTLALVSAPGQGTLIQVNLTPVHGRHDRRNNARPS</sequence>
<keyword evidence="4" id="KW-1133">Transmembrane helix</keyword>
<evidence type="ECO:0000256" key="2">
    <source>
        <dbReference type="ARBA" id="ARBA00022777"/>
    </source>
</evidence>
<feature type="domain" description="Histidine kinase" evidence="5">
    <location>
        <begin position="88"/>
        <end position="281"/>
    </location>
</feature>
<dbReference type="SMART" id="SM00387">
    <property type="entry name" value="HATPase_c"/>
    <property type="match status" value="1"/>
</dbReference>
<gene>
    <name evidence="6" type="ordered locus">Rfer_1874</name>
</gene>